<feature type="region of interest" description="Disordered" evidence="1">
    <location>
        <begin position="45"/>
        <end position="104"/>
    </location>
</feature>
<dbReference type="GeneID" id="38120848"/>
<sequence>MGKAQSIEDADREGEGPRVKRPHLGNENELENAGAAAIAIAACSSRTFPVNTPAPQRRKPTVMTRIQPGPATASPEAKQAADEAKAARKHRALSEQGPGVSNPSLKVDVVQSDLKATPQAVDFALNVLTDCGPLMRRRIADLEAEITHLREFSKRSSIGADEAEVKRLRAGRRQARAEAARLRERTTR</sequence>
<proteinExistence type="predicted"/>
<dbReference type="Proteomes" id="UP000256690">
    <property type="component" value="Unassembled WGS sequence"/>
</dbReference>
<keyword evidence="3" id="KW-1185">Reference proteome</keyword>
<organism evidence="2 3">
    <name type="scientific">Aspergillus mulundensis</name>
    <dbReference type="NCBI Taxonomy" id="1810919"/>
    <lineage>
        <taxon>Eukaryota</taxon>
        <taxon>Fungi</taxon>
        <taxon>Dikarya</taxon>
        <taxon>Ascomycota</taxon>
        <taxon>Pezizomycotina</taxon>
        <taxon>Eurotiomycetes</taxon>
        <taxon>Eurotiomycetidae</taxon>
        <taxon>Eurotiales</taxon>
        <taxon>Aspergillaceae</taxon>
        <taxon>Aspergillus</taxon>
        <taxon>Aspergillus subgen. Nidulantes</taxon>
    </lineage>
</organism>
<protein>
    <submittedName>
        <fullName evidence="2">Uncharacterized protein</fullName>
    </submittedName>
</protein>
<dbReference type="RefSeq" id="XP_026598937.1">
    <property type="nucleotide sequence ID" value="XM_026752494.1"/>
</dbReference>
<reference evidence="2 3" key="1">
    <citation type="journal article" date="2018" name="IMA Fungus">
        <title>IMA Genome-F 9: Draft genome sequence of Annulohypoxylon stygium, Aspergillus mulundensis, Berkeleyomyces basicola (syn. Thielaviopsis basicola), Ceratocystis smalleyi, two Cercospora beticola strains, Coleophoma cylindrospora, Fusarium fracticaudum, Phialophora cf. hyalina, and Morchella septimelata.</title>
        <authorList>
            <person name="Wingfield B.D."/>
            <person name="Bills G.F."/>
            <person name="Dong Y."/>
            <person name="Huang W."/>
            <person name="Nel W.J."/>
            <person name="Swalarsk-Parry B.S."/>
            <person name="Vaghefi N."/>
            <person name="Wilken P.M."/>
            <person name="An Z."/>
            <person name="de Beer Z.W."/>
            <person name="De Vos L."/>
            <person name="Chen L."/>
            <person name="Duong T.A."/>
            <person name="Gao Y."/>
            <person name="Hammerbacher A."/>
            <person name="Kikkert J.R."/>
            <person name="Li Y."/>
            <person name="Li H."/>
            <person name="Li K."/>
            <person name="Li Q."/>
            <person name="Liu X."/>
            <person name="Ma X."/>
            <person name="Naidoo K."/>
            <person name="Pethybridge S.J."/>
            <person name="Sun J."/>
            <person name="Steenkamp E.T."/>
            <person name="van der Nest M.A."/>
            <person name="van Wyk S."/>
            <person name="Wingfield M.J."/>
            <person name="Xiong C."/>
            <person name="Yue Q."/>
            <person name="Zhang X."/>
        </authorList>
    </citation>
    <scope>NUCLEOTIDE SEQUENCE [LARGE SCALE GENOMIC DNA]</scope>
    <source>
        <strain evidence="2 3">DSM 5745</strain>
    </source>
</reference>
<comment type="caution">
    <text evidence="2">The sequence shown here is derived from an EMBL/GenBank/DDBJ whole genome shotgun (WGS) entry which is preliminary data.</text>
</comment>
<evidence type="ECO:0000313" key="2">
    <source>
        <dbReference type="EMBL" id="RDW61806.1"/>
    </source>
</evidence>
<dbReference type="EMBL" id="PVWQ01000016">
    <property type="protein sequence ID" value="RDW61806.1"/>
    <property type="molecule type" value="Genomic_DNA"/>
</dbReference>
<dbReference type="AlphaFoldDB" id="A0A3D8QJ05"/>
<gene>
    <name evidence="2" type="ORF">DSM5745_10478</name>
</gene>
<feature type="compositionally biased region" description="Polar residues" evidence="1">
    <location>
        <begin position="45"/>
        <end position="54"/>
    </location>
</feature>
<name>A0A3D8QJ05_9EURO</name>
<evidence type="ECO:0000313" key="3">
    <source>
        <dbReference type="Proteomes" id="UP000256690"/>
    </source>
</evidence>
<feature type="region of interest" description="Disordered" evidence="1">
    <location>
        <begin position="1"/>
        <end position="30"/>
    </location>
</feature>
<evidence type="ECO:0000256" key="1">
    <source>
        <dbReference type="SAM" id="MobiDB-lite"/>
    </source>
</evidence>
<accession>A0A3D8QJ05</accession>